<dbReference type="EMBL" id="JAUZQE010000060">
    <property type="protein sequence ID" value="MDR4127171.1"/>
    <property type="molecule type" value="Genomic_DNA"/>
</dbReference>
<dbReference type="PANTHER" id="PTHR43540:SF1">
    <property type="entry name" value="ISOCHORISMATASE HYDROLASE"/>
    <property type="match status" value="1"/>
</dbReference>
<keyword evidence="1" id="KW-0378">Hydrolase</keyword>
<dbReference type="InterPro" id="IPR050272">
    <property type="entry name" value="Isochorismatase-like_hydrls"/>
</dbReference>
<dbReference type="Pfam" id="PF00857">
    <property type="entry name" value="Isochorismatase"/>
    <property type="match status" value="1"/>
</dbReference>
<dbReference type="Gene3D" id="3.40.50.850">
    <property type="entry name" value="Isochorismatase-like"/>
    <property type="match status" value="1"/>
</dbReference>
<evidence type="ECO:0000313" key="3">
    <source>
        <dbReference type="EMBL" id="MDR4127171.1"/>
    </source>
</evidence>
<sequence>MDPIYSRQTMGQRMGFGVRPALLIIDLQNAFTSDEMLGGYNINDAIRNTETLLKASREAGIPVAHVRFCTSNDGSDIGSFGLKIPRLKEMVDGEWRAEIVDALKPLQNEYVSVKRHASAFFGTSLQAWLTFQQVDTLLITGCATSGCVRASTIDASAYGYRPMVVVECVGDRAQQPHEYNLFDMEQRYADLVTLDETRAYLKSLQGAAAPALA</sequence>
<feature type="domain" description="Isochorismatase-like" evidence="2">
    <location>
        <begin position="21"/>
        <end position="195"/>
    </location>
</feature>
<organism evidence="3 4">
    <name type="scientific">Yanghanlia caeni</name>
    <dbReference type="NCBI Taxonomy" id="3064283"/>
    <lineage>
        <taxon>Bacteria</taxon>
        <taxon>Pseudomonadati</taxon>
        <taxon>Pseudomonadota</taxon>
        <taxon>Betaproteobacteria</taxon>
        <taxon>Burkholderiales</taxon>
        <taxon>Alcaligenaceae</taxon>
        <taxon>Yanghanlia</taxon>
    </lineage>
</organism>
<dbReference type="InterPro" id="IPR000868">
    <property type="entry name" value="Isochorismatase-like_dom"/>
</dbReference>
<name>A0ABU1D9N9_9BURK</name>
<dbReference type="InterPro" id="IPR036380">
    <property type="entry name" value="Isochorismatase-like_sf"/>
</dbReference>
<proteinExistence type="predicted"/>
<protein>
    <submittedName>
        <fullName evidence="3">Isochorismatase family protein</fullName>
    </submittedName>
</protein>
<evidence type="ECO:0000256" key="1">
    <source>
        <dbReference type="ARBA" id="ARBA00022801"/>
    </source>
</evidence>
<evidence type="ECO:0000259" key="2">
    <source>
        <dbReference type="Pfam" id="PF00857"/>
    </source>
</evidence>
<accession>A0ABU1D9N9</accession>
<keyword evidence="4" id="KW-1185">Reference proteome</keyword>
<dbReference type="RefSeq" id="WP_347287709.1">
    <property type="nucleotide sequence ID" value="NZ_JAUZQE010000060.1"/>
</dbReference>
<reference evidence="3 4" key="1">
    <citation type="submission" date="2023-08" db="EMBL/GenBank/DDBJ databases">
        <title>Alcaligenaceae gen. nov., a novel taxon isolated from the sludge of Yixing Pesticide Factory.</title>
        <authorList>
            <person name="Ruan L."/>
        </authorList>
    </citation>
    <scope>NUCLEOTIDE SEQUENCE [LARGE SCALE GENOMIC DNA]</scope>
    <source>
        <strain evidence="3 4">LG-2</strain>
    </source>
</reference>
<dbReference type="Proteomes" id="UP001232156">
    <property type="component" value="Unassembled WGS sequence"/>
</dbReference>
<comment type="caution">
    <text evidence="3">The sequence shown here is derived from an EMBL/GenBank/DDBJ whole genome shotgun (WGS) entry which is preliminary data.</text>
</comment>
<dbReference type="PANTHER" id="PTHR43540">
    <property type="entry name" value="PEROXYUREIDOACRYLATE/UREIDOACRYLATE AMIDOHYDROLASE-RELATED"/>
    <property type="match status" value="1"/>
</dbReference>
<dbReference type="SUPFAM" id="SSF52499">
    <property type="entry name" value="Isochorismatase-like hydrolases"/>
    <property type="match status" value="1"/>
</dbReference>
<evidence type="ECO:0000313" key="4">
    <source>
        <dbReference type="Proteomes" id="UP001232156"/>
    </source>
</evidence>
<gene>
    <name evidence="3" type="ORF">Q8947_14425</name>
</gene>